<organism evidence="2">
    <name type="scientific">Anopheles funestus</name>
    <name type="common">African malaria mosquito</name>
    <dbReference type="NCBI Taxonomy" id="62324"/>
    <lineage>
        <taxon>Eukaryota</taxon>
        <taxon>Metazoa</taxon>
        <taxon>Ecdysozoa</taxon>
        <taxon>Arthropoda</taxon>
        <taxon>Hexapoda</taxon>
        <taxon>Insecta</taxon>
        <taxon>Pterygota</taxon>
        <taxon>Neoptera</taxon>
        <taxon>Endopterygota</taxon>
        <taxon>Diptera</taxon>
        <taxon>Nematocera</taxon>
        <taxon>Culicoidea</taxon>
        <taxon>Culicidae</taxon>
        <taxon>Anophelinae</taxon>
        <taxon>Anopheles</taxon>
    </lineage>
</organism>
<feature type="compositionally biased region" description="Polar residues" evidence="1">
    <location>
        <begin position="22"/>
        <end position="34"/>
    </location>
</feature>
<accession>A0A182S3N6</accession>
<feature type="region of interest" description="Disordered" evidence="1">
    <location>
        <begin position="1"/>
        <end position="34"/>
    </location>
</feature>
<reference evidence="2" key="1">
    <citation type="submission" date="2020-05" db="UniProtKB">
        <authorList>
            <consortium name="EnsemblMetazoa"/>
        </authorList>
    </citation>
    <scope>IDENTIFICATION</scope>
    <source>
        <strain evidence="2">FUMOZ</strain>
    </source>
</reference>
<evidence type="ECO:0000313" key="2">
    <source>
        <dbReference type="EnsemblMetazoa" id="AFUN015026-PA"/>
    </source>
</evidence>
<name>A0A182S3N6_ANOFN</name>
<evidence type="ECO:0000256" key="1">
    <source>
        <dbReference type="SAM" id="MobiDB-lite"/>
    </source>
</evidence>
<proteinExistence type="predicted"/>
<dbReference type="EnsemblMetazoa" id="AFUN015026-RA">
    <property type="protein sequence ID" value="AFUN015026-PA"/>
    <property type="gene ID" value="AFUN015026"/>
</dbReference>
<dbReference type="VEuPathDB" id="VectorBase:AFUN015026"/>
<dbReference type="AlphaFoldDB" id="A0A182S3N6"/>
<sequence>MNSERSPSIKSEEVSQDVPETAETTNAARVSNTL</sequence>
<protein>
    <submittedName>
        <fullName evidence="2">Uncharacterized protein</fullName>
    </submittedName>
</protein>